<dbReference type="PANTHER" id="PTHR30349:SF93">
    <property type="entry name" value="FELS-2 PROPHAGE PROTEIN"/>
    <property type="match status" value="1"/>
</dbReference>
<proteinExistence type="predicted"/>
<dbReference type="AlphaFoldDB" id="A0A0H3AYJ8"/>
<dbReference type="EMBL" id="CP000950">
    <property type="protein sequence ID" value="ACA67183.1"/>
    <property type="molecule type" value="Genomic_DNA"/>
</dbReference>
<reference evidence="7" key="1">
    <citation type="submission" date="2008-02" db="EMBL/GenBank/DDBJ databases">
        <title>Complete sequence of Yersinia pseudotuberculosis YPIII.</title>
        <authorList>
            <consortium name="US DOE Joint Genome Institute"/>
            <person name="Challacombe J.F."/>
            <person name="Bruce D."/>
            <person name="Detter J.C."/>
            <person name="Green L."/>
            <person name="Land M."/>
            <person name="Munk C."/>
            <person name="Lindler L.E."/>
            <person name="Nikolich M.P."/>
            <person name="Brettin T."/>
        </authorList>
    </citation>
    <scope>NUCLEOTIDE SEQUENCE</scope>
    <source>
        <strain evidence="7">YPIII</strain>
    </source>
</reference>
<dbReference type="GO" id="GO:0015074">
    <property type="term" value="P:DNA integration"/>
    <property type="evidence" value="ECO:0007669"/>
    <property type="project" value="UniProtKB-KW"/>
</dbReference>
<dbReference type="PANTHER" id="PTHR30349">
    <property type="entry name" value="PHAGE INTEGRASE-RELATED"/>
    <property type="match status" value="1"/>
</dbReference>
<evidence type="ECO:0000256" key="4">
    <source>
        <dbReference type="PROSITE-ProRule" id="PRU01248"/>
    </source>
</evidence>
<dbReference type="KEGG" id="ypy:YPK_0882"/>
<dbReference type="CDD" id="cd00796">
    <property type="entry name" value="INT_Rci_Hp1_C"/>
    <property type="match status" value="1"/>
</dbReference>
<dbReference type="Pfam" id="PF24624">
    <property type="entry name" value="Int_N"/>
    <property type="match status" value="1"/>
</dbReference>
<dbReference type="InterPro" id="IPR002104">
    <property type="entry name" value="Integrase_catalytic"/>
</dbReference>
<keyword evidence="2 4" id="KW-0238">DNA-binding</keyword>
<organism evidence="7">
    <name type="scientific">Yersinia pseudotuberculosis serotype O:3 (strain YPIII)</name>
    <dbReference type="NCBI Taxonomy" id="502800"/>
    <lineage>
        <taxon>Bacteria</taxon>
        <taxon>Pseudomonadati</taxon>
        <taxon>Pseudomonadota</taxon>
        <taxon>Gammaproteobacteria</taxon>
        <taxon>Enterobacterales</taxon>
        <taxon>Yersiniaceae</taxon>
        <taxon>Yersinia</taxon>
    </lineage>
</organism>
<keyword evidence="3" id="KW-0233">DNA recombination</keyword>
<protein>
    <submittedName>
        <fullName evidence="7">Integrase family protein</fullName>
    </submittedName>
</protein>
<keyword evidence="1" id="KW-0229">DNA integration</keyword>
<accession>A0A0H3AYJ8</accession>
<dbReference type="InterPro" id="IPR011010">
    <property type="entry name" value="DNA_brk_join_enz"/>
</dbReference>
<dbReference type="GO" id="GO:0003677">
    <property type="term" value="F:DNA binding"/>
    <property type="evidence" value="ECO:0007669"/>
    <property type="project" value="UniProtKB-UniRule"/>
</dbReference>
<dbReference type="InterPro" id="IPR050090">
    <property type="entry name" value="Tyrosine_recombinase_XerCD"/>
</dbReference>
<dbReference type="InterPro" id="IPR057084">
    <property type="entry name" value="Int_N"/>
</dbReference>
<name>A0A0H3AYJ8_YERPY</name>
<sequence>MAYEQFIMNESANKPWMGDKPDTRCLKELTDLWFALHGRSLSSGDKIHSKLRLVADALGDPIAVNFTAKDFAHYRNKRLTGEIKLDERFVKGSSPVTINLDHSYLSAMFEELIRLEEWKLPNPLEKLRKFTISEREMAWLDIDQINELLAATSHHIDMNRVIRVCLCTGARWSESQFLTKNQLSPNKITFTKTKGKKNRTVPISADFYEELKEIKSERLFGDCYYPFLTILNNSSIVLPKGQLTHVLRHSFAAHFMMNGGNILVLQKILGHHDINMTMRYAHFAPEHLDTAVTFNPLAMVNNGGKLAAKNGTH</sequence>
<dbReference type="SUPFAM" id="SSF56349">
    <property type="entry name" value="DNA breaking-rejoining enzymes"/>
    <property type="match status" value="1"/>
</dbReference>
<dbReference type="InterPro" id="IPR044068">
    <property type="entry name" value="CB"/>
</dbReference>
<dbReference type="InterPro" id="IPR013762">
    <property type="entry name" value="Integrase-like_cat_sf"/>
</dbReference>
<dbReference type="PROSITE" id="PS51900">
    <property type="entry name" value="CB"/>
    <property type="match status" value="1"/>
</dbReference>
<feature type="domain" description="Core-binding (CB)" evidence="6">
    <location>
        <begin position="24"/>
        <end position="113"/>
    </location>
</feature>
<dbReference type="GO" id="GO:0006310">
    <property type="term" value="P:DNA recombination"/>
    <property type="evidence" value="ECO:0007669"/>
    <property type="project" value="UniProtKB-KW"/>
</dbReference>
<evidence type="ECO:0000259" key="5">
    <source>
        <dbReference type="PROSITE" id="PS51898"/>
    </source>
</evidence>
<feature type="domain" description="Tyr recombinase" evidence="5">
    <location>
        <begin position="135"/>
        <end position="293"/>
    </location>
</feature>
<evidence type="ECO:0000256" key="3">
    <source>
        <dbReference type="ARBA" id="ARBA00023172"/>
    </source>
</evidence>
<dbReference type="Gene3D" id="1.10.443.10">
    <property type="entry name" value="Intergrase catalytic core"/>
    <property type="match status" value="1"/>
</dbReference>
<dbReference type="Pfam" id="PF00589">
    <property type="entry name" value="Phage_integrase"/>
    <property type="match status" value="2"/>
</dbReference>
<evidence type="ECO:0000259" key="6">
    <source>
        <dbReference type="PROSITE" id="PS51900"/>
    </source>
</evidence>
<dbReference type="PROSITE" id="PS51898">
    <property type="entry name" value="TYR_RECOMBINASE"/>
    <property type="match status" value="1"/>
</dbReference>
<evidence type="ECO:0000256" key="1">
    <source>
        <dbReference type="ARBA" id="ARBA00022908"/>
    </source>
</evidence>
<gene>
    <name evidence="7" type="ordered locus">YPK_0882</name>
</gene>
<evidence type="ECO:0000313" key="7">
    <source>
        <dbReference type="EMBL" id="ACA67183.1"/>
    </source>
</evidence>
<evidence type="ECO:0000256" key="2">
    <source>
        <dbReference type="ARBA" id="ARBA00023125"/>
    </source>
</evidence>